<reference evidence="2 3" key="1">
    <citation type="submission" date="2007-08" db="EMBL/GenBank/DDBJ databases">
        <authorList>
            <person name="Fulton L."/>
            <person name="Clifton S."/>
            <person name="Fulton B."/>
            <person name="Xu J."/>
            <person name="Minx P."/>
            <person name="Pepin K.H."/>
            <person name="Johnson M."/>
            <person name="Thiruvilangam P."/>
            <person name="Bhonagiri V."/>
            <person name="Nash W.E."/>
            <person name="Mardis E.R."/>
            <person name="Wilson R.K."/>
        </authorList>
    </citation>
    <scope>NUCLEOTIDE SEQUENCE [LARGE SCALE GENOMIC DNA]</scope>
    <source>
        <strain evidence="3">ATCC BAA-613 / DSM 15670 / CCUG 46953 / JCM 12243 / WAL 16351</strain>
    </source>
</reference>
<dbReference type="HOGENOM" id="CLU_189757_0_0_9"/>
<evidence type="ECO:0000313" key="2">
    <source>
        <dbReference type="EMBL" id="EDP14097.1"/>
    </source>
</evidence>
<organism evidence="2 3">
    <name type="scientific">Enterocloster bolteae (strain ATCC BAA-613 / DSM 15670 / CCUG 46953 / JCM 12243 / WAL 16351)</name>
    <name type="common">Clostridium bolteae</name>
    <dbReference type="NCBI Taxonomy" id="411902"/>
    <lineage>
        <taxon>Bacteria</taxon>
        <taxon>Bacillati</taxon>
        <taxon>Bacillota</taxon>
        <taxon>Clostridia</taxon>
        <taxon>Lachnospirales</taxon>
        <taxon>Lachnospiraceae</taxon>
        <taxon>Enterocloster</taxon>
    </lineage>
</organism>
<comment type="caution">
    <text evidence="2">The sequence shown here is derived from an EMBL/GenBank/DDBJ whole genome shotgun (WGS) entry which is preliminary data.</text>
</comment>
<dbReference type="AlphaFoldDB" id="A8S0L0"/>
<evidence type="ECO:0000313" key="3">
    <source>
        <dbReference type="Proteomes" id="UP000005396"/>
    </source>
</evidence>
<feature type="transmembrane region" description="Helical" evidence="1">
    <location>
        <begin position="56"/>
        <end position="81"/>
    </location>
</feature>
<keyword evidence="1" id="KW-0472">Membrane</keyword>
<dbReference type="Proteomes" id="UP000005396">
    <property type="component" value="Unassembled WGS sequence"/>
</dbReference>
<reference evidence="2 3" key="2">
    <citation type="submission" date="2007-09" db="EMBL/GenBank/DDBJ databases">
        <title>Draft genome sequence of Clostridium bolteae (ATCC BAA-613).</title>
        <authorList>
            <person name="Sudarsanam P."/>
            <person name="Ley R."/>
            <person name="Guruge J."/>
            <person name="Turnbaugh P.J."/>
            <person name="Mahowald M."/>
            <person name="Liep D."/>
            <person name="Gordon J."/>
        </authorList>
    </citation>
    <scope>NUCLEOTIDE SEQUENCE [LARGE SCALE GENOMIC DNA]</scope>
    <source>
        <strain evidence="3">ATCC BAA-613 / DSM 15670 / CCUG 46953 / JCM 12243 / WAL 16351</strain>
    </source>
</reference>
<keyword evidence="1" id="KW-1133">Transmembrane helix</keyword>
<proteinExistence type="predicted"/>
<keyword evidence="1" id="KW-0812">Transmembrane</keyword>
<sequence>MKRKIELIIPLEYWAGESDWRLDHVGPDTVALTNAKGMRWILMIIGNRRPGLKWRWVILLLVWSIGMTIVAIVVMALAMGVRL</sequence>
<dbReference type="EMBL" id="ABCC02000042">
    <property type="protein sequence ID" value="EDP14097.1"/>
    <property type="molecule type" value="Genomic_DNA"/>
</dbReference>
<accession>A8S0L0</accession>
<name>A8S0L0_ENTBW</name>
<evidence type="ECO:0000256" key="1">
    <source>
        <dbReference type="SAM" id="Phobius"/>
    </source>
</evidence>
<dbReference type="PaxDb" id="411902-CLOBOL_05704"/>
<dbReference type="RefSeq" id="WP_002578638.1">
    <property type="nucleotide sequence ID" value="NZ_DS480697.1"/>
</dbReference>
<gene>
    <name evidence="2" type="ORF">CLOBOL_05704</name>
</gene>
<protein>
    <submittedName>
        <fullName evidence="2">Uncharacterized protein</fullName>
    </submittedName>
</protein>